<dbReference type="GO" id="GO:0004029">
    <property type="term" value="F:aldehyde dehydrogenase (NAD+) activity"/>
    <property type="evidence" value="ECO:0007669"/>
    <property type="project" value="TreeGrafter"/>
</dbReference>
<organism evidence="3 4">
    <name type="scientific">Siphonobacter aquaeclarae</name>
    <dbReference type="NCBI Taxonomy" id="563176"/>
    <lineage>
        <taxon>Bacteria</taxon>
        <taxon>Pseudomonadati</taxon>
        <taxon>Bacteroidota</taxon>
        <taxon>Cytophagia</taxon>
        <taxon>Cytophagales</taxon>
        <taxon>Cytophagaceae</taxon>
        <taxon>Siphonobacter</taxon>
    </lineage>
</organism>
<dbReference type="OrthoDB" id="1490291at2"/>
<evidence type="ECO:0000259" key="2">
    <source>
        <dbReference type="Pfam" id="PF01370"/>
    </source>
</evidence>
<keyword evidence="4" id="KW-1185">Reference proteome</keyword>
<sequence length="327" mass="35679">MKPVLVTGASGLLAVHTILQLLESDYPVRALVRDPDRLAWLTRPGLEIVPGSVEDRWAVARAVRGCGAVVHAAAITDPDRLGYAEYKAVNVDATRCLLKEAVAAGVRKFVYVSTANTLGYGSRERPGDETMPANGPFRRSAYARSKGEGEDWVRRFSDDLEVVVVHPTFLIGAYDAKPSSGRIITLHFDRRWIFCPPGGKNFVDVRDAAKGVVAALVRGKSGESYLLAGENRSYREFFGQMSQYMPRRPKLITLPAAVLLAAGLVGSILRRCGIRTALSLTNTRILCVSNYYSGAKATRELGVPFQPVSGAIAEAVNWFRQTGRIGR</sequence>
<feature type="domain" description="NAD-dependent epimerase/dehydratase" evidence="2">
    <location>
        <begin position="4"/>
        <end position="227"/>
    </location>
</feature>
<dbReference type="InterPro" id="IPR051783">
    <property type="entry name" value="NAD(P)-dependent_oxidoreduct"/>
</dbReference>
<dbReference type="GO" id="GO:0005737">
    <property type="term" value="C:cytoplasm"/>
    <property type="evidence" value="ECO:0007669"/>
    <property type="project" value="TreeGrafter"/>
</dbReference>
<gene>
    <name evidence="3" type="ORF">SAMN04488090_0089</name>
</gene>
<keyword evidence="1" id="KW-1133">Transmembrane helix</keyword>
<evidence type="ECO:0000313" key="4">
    <source>
        <dbReference type="Proteomes" id="UP000198901"/>
    </source>
</evidence>
<dbReference type="Pfam" id="PF01370">
    <property type="entry name" value="Epimerase"/>
    <property type="match status" value="1"/>
</dbReference>
<dbReference type="STRING" id="563176.SAMN04488090_0089"/>
<evidence type="ECO:0000313" key="3">
    <source>
        <dbReference type="EMBL" id="SDL13137.1"/>
    </source>
</evidence>
<dbReference type="EMBL" id="FNGS01000001">
    <property type="protein sequence ID" value="SDL13137.1"/>
    <property type="molecule type" value="Genomic_DNA"/>
</dbReference>
<dbReference type="InterPro" id="IPR036291">
    <property type="entry name" value="NAD(P)-bd_dom_sf"/>
</dbReference>
<accession>A0A1G9HJL2</accession>
<reference evidence="3 4" key="1">
    <citation type="submission" date="2016-10" db="EMBL/GenBank/DDBJ databases">
        <authorList>
            <person name="de Groot N.N."/>
        </authorList>
    </citation>
    <scope>NUCLEOTIDE SEQUENCE [LARGE SCALE GENOMIC DNA]</scope>
    <source>
        <strain evidence="3 4">DSM 21668</strain>
    </source>
</reference>
<keyword evidence="1" id="KW-0472">Membrane</keyword>
<protein>
    <submittedName>
        <fullName evidence="3">NAD dependent epimerase/dehydratase family protein</fullName>
    </submittedName>
</protein>
<dbReference type="Proteomes" id="UP000198901">
    <property type="component" value="Unassembled WGS sequence"/>
</dbReference>
<dbReference type="SUPFAM" id="SSF51735">
    <property type="entry name" value="NAD(P)-binding Rossmann-fold domains"/>
    <property type="match status" value="1"/>
</dbReference>
<dbReference type="RefSeq" id="WP_093197760.1">
    <property type="nucleotide sequence ID" value="NZ_FNGS01000001.1"/>
</dbReference>
<dbReference type="PANTHER" id="PTHR48079:SF6">
    <property type="entry name" value="NAD(P)-BINDING DOMAIN-CONTAINING PROTEIN-RELATED"/>
    <property type="match status" value="1"/>
</dbReference>
<evidence type="ECO:0000256" key="1">
    <source>
        <dbReference type="SAM" id="Phobius"/>
    </source>
</evidence>
<name>A0A1G9HJL2_9BACT</name>
<dbReference type="InterPro" id="IPR001509">
    <property type="entry name" value="Epimerase_deHydtase"/>
</dbReference>
<keyword evidence="1" id="KW-0812">Transmembrane</keyword>
<dbReference type="PANTHER" id="PTHR48079">
    <property type="entry name" value="PROTEIN YEEZ"/>
    <property type="match status" value="1"/>
</dbReference>
<dbReference type="Gene3D" id="3.40.50.720">
    <property type="entry name" value="NAD(P)-binding Rossmann-like Domain"/>
    <property type="match status" value="1"/>
</dbReference>
<feature type="transmembrane region" description="Helical" evidence="1">
    <location>
        <begin position="251"/>
        <end position="269"/>
    </location>
</feature>
<proteinExistence type="predicted"/>
<dbReference type="AlphaFoldDB" id="A0A1G9HJL2"/>